<keyword evidence="2 5" id="KW-0547">Nucleotide-binding</keyword>
<dbReference type="PANTHER" id="PTHR30314">
    <property type="entry name" value="CELL DIVISION PROTEIN FTSZ-RELATED"/>
    <property type="match status" value="1"/>
</dbReference>
<feature type="binding site" evidence="5">
    <location>
        <position position="155"/>
    </location>
    <ligand>
        <name>GTP</name>
        <dbReference type="ChEBI" id="CHEBI:37565"/>
    </ligand>
</feature>
<feature type="binding site" evidence="5">
    <location>
        <position position="198"/>
    </location>
    <ligand>
        <name>GTP</name>
        <dbReference type="ChEBI" id="CHEBI:37565"/>
    </ligand>
</feature>
<dbReference type="InterPro" id="IPR003008">
    <property type="entry name" value="Tubulin_FtsZ_GTPase"/>
</dbReference>
<dbReference type="KEGG" id="mcd:MCRO_0430"/>
<dbReference type="InterPro" id="IPR000158">
    <property type="entry name" value="Cell_div_FtsZ"/>
</dbReference>
<feature type="domain" description="Tubulin/FtsZ GTPase" evidence="8">
    <location>
        <begin position="25"/>
        <end position="216"/>
    </location>
</feature>
<dbReference type="InterPro" id="IPR018316">
    <property type="entry name" value="Tubulin/FtsZ_2-layer-sand-dom"/>
</dbReference>
<keyword evidence="5" id="KW-0963">Cytoplasm</keyword>
<dbReference type="STRING" id="512564.MCRO_0430"/>
<keyword evidence="11" id="KW-1185">Reference proteome</keyword>
<dbReference type="GO" id="GO:0051258">
    <property type="term" value="P:protein polymerization"/>
    <property type="evidence" value="ECO:0007669"/>
    <property type="project" value="UniProtKB-UniRule"/>
</dbReference>
<dbReference type="PROSITE" id="PS01135">
    <property type="entry name" value="FTSZ_2"/>
    <property type="match status" value="1"/>
</dbReference>
<dbReference type="EMBL" id="CP001991">
    <property type="protein sequence ID" value="ADE19719.1"/>
    <property type="molecule type" value="Genomic_DNA"/>
</dbReference>
<dbReference type="GO" id="GO:0000917">
    <property type="term" value="P:division septum assembly"/>
    <property type="evidence" value="ECO:0007669"/>
    <property type="project" value="UniProtKB-KW"/>
</dbReference>
<feature type="binding site" evidence="5">
    <location>
        <position position="151"/>
    </location>
    <ligand>
        <name>GTP</name>
        <dbReference type="ChEBI" id="CHEBI:37565"/>
    </ligand>
</feature>
<evidence type="ECO:0000256" key="5">
    <source>
        <dbReference type="HAMAP-Rule" id="MF_00909"/>
    </source>
</evidence>
<keyword evidence="5 7" id="KW-0132">Cell division</keyword>
<evidence type="ECO:0000259" key="9">
    <source>
        <dbReference type="SMART" id="SM00865"/>
    </source>
</evidence>
<evidence type="ECO:0000256" key="7">
    <source>
        <dbReference type="RuleBase" id="RU000631"/>
    </source>
</evidence>
<protein>
    <recommendedName>
        <fullName evidence="5 6">Cell division protein FtsZ</fullName>
    </recommendedName>
</protein>
<evidence type="ECO:0000256" key="6">
    <source>
        <dbReference type="NCBIfam" id="TIGR00065"/>
    </source>
</evidence>
<dbReference type="GO" id="GO:0003924">
    <property type="term" value="F:GTPase activity"/>
    <property type="evidence" value="ECO:0007669"/>
    <property type="project" value="UniProtKB-UniRule"/>
</dbReference>
<dbReference type="PROSITE" id="PS01134">
    <property type="entry name" value="FTSZ_1"/>
    <property type="match status" value="1"/>
</dbReference>
<evidence type="ECO:0000256" key="1">
    <source>
        <dbReference type="ARBA" id="ARBA00009690"/>
    </source>
</evidence>
<dbReference type="HOGENOM" id="CLU_024865_0_1_14"/>
<evidence type="ECO:0000256" key="4">
    <source>
        <dbReference type="ARBA" id="ARBA00023210"/>
    </source>
</evidence>
<dbReference type="GO" id="GO:0005737">
    <property type="term" value="C:cytoplasm"/>
    <property type="evidence" value="ECO:0007669"/>
    <property type="project" value="UniProtKB-SubCell"/>
</dbReference>
<keyword evidence="4 5" id="KW-0717">Septation</keyword>
<accession>D5E5L6</accession>
<dbReference type="InterPro" id="IPR017975">
    <property type="entry name" value="Tubulin_CS"/>
</dbReference>
<feature type="binding site" evidence="5">
    <location>
        <begin position="120"/>
        <end position="122"/>
    </location>
    <ligand>
        <name>GTP</name>
        <dbReference type="ChEBI" id="CHEBI:37565"/>
    </ligand>
</feature>
<dbReference type="SUPFAM" id="SSF55307">
    <property type="entry name" value="Tubulin C-terminal domain-like"/>
    <property type="match status" value="1"/>
</dbReference>
<dbReference type="eggNOG" id="COG0206">
    <property type="taxonomic scope" value="Bacteria"/>
</dbReference>
<dbReference type="Pfam" id="PF00091">
    <property type="entry name" value="Tubulin"/>
    <property type="match status" value="1"/>
</dbReference>
<dbReference type="CDD" id="cd02201">
    <property type="entry name" value="FtsZ_type1"/>
    <property type="match status" value="1"/>
</dbReference>
<dbReference type="PANTHER" id="PTHR30314:SF3">
    <property type="entry name" value="MITOCHONDRIAL DIVISION PROTEIN FSZA"/>
    <property type="match status" value="1"/>
</dbReference>
<dbReference type="SUPFAM" id="SSF52490">
    <property type="entry name" value="Tubulin nucleotide-binding domain-like"/>
    <property type="match status" value="1"/>
</dbReference>
<dbReference type="InterPro" id="IPR008280">
    <property type="entry name" value="Tub_FtsZ_C"/>
</dbReference>
<dbReference type="InterPro" id="IPR036525">
    <property type="entry name" value="Tubulin/FtsZ_GTPase_sf"/>
</dbReference>
<organism evidence="10 11">
    <name type="scientific">Mycoplasma crocodyli (strain ATCC 51981 / MP145)</name>
    <dbReference type="NCBI Taxonomy" id="512564"/>
    <lineage>
        <taxon>Bacteria</taxon>
        <taxon>Bacillati</taxon>
        <taxon>Mycoplasmatota</taxon>
        <taxon>Mollicutes</taxon>
        <taxon>Mycoplasmataceae</taxon>
        <taxon>Mycoplasma</taxon>
    </lineage>
</organism>
<dbReference type="OrthoDB" id="9813375at2"/>
<feature type="binding site" evidence="5">
    <location>
        <begin position="33"/>
        <end position="37"/>
    </location>
    <ligand>
        <name>GTP</name>
        <dbReference type="ChEBI" id="CHEBI:37565"/>
    </ligand>
</feature>
<evidence type="ECO:0000256" key="2">
    <source>
        <dbReference type="ARBA" id="ARBA00022741"/>
    </source>
</evidence>
<evidence type="ECO:0000256" key="3">
    <source>
        <dbReference type="ARBA" id="ARBA00023134"/>
    </source>
</evidence>
<dbReference type="SMART" id="SM00865">
    <property type="entry name" value="Tubulin_C"/>
    <property type="match status" value="1"/>
</dbReference>
<reference evidence="10 11" key="3">
    <citation type="journal article" date="2011" name="J. Bacteriol.">
        <title>Genome sequences of Mycoplasma alligatoris A21JP2T and Mycoplasma crocodyli MP145T.</title>
        <authorList>
            <person name="Brown D.R."/>
            <person name="Farmerie W.G."/>
            <person name="May M."/>
            <person name="Benders G.A."/>
            <person name="Durkin A.S."/>
            <person name="Hlavinka K."/>
            <person name="Hostetler J."/>
            <person name="Jackson J."/>
            <person name="Johnson J."/>
            <person name="Miller R.H."/>
            <person name="Paralanov V."/>
            <person name="Radune D."/>
            <person name="Szczypinski B."/>
            <person name="Glass J.I."/>
        </authorList>
    </citation>
    <scope>NUCLEOTIDE SEQUENCE [LARGE SCALE GENOMIC DNA]</scope>
    <source>
        <strain evidence="11">ATCC 51981 / MP145</strain>
    </source>
</reference>
<evidence type="ECO:0000313" key="10">
    <source>
        <dbReference type="EMBL" id="ADE19719.1"/>
    </source>
</evidence>
<dbReference type="InterPro" id="IPR045061">
    <property type="entry name" value="FtsZ/CetZ"/>
</dbReference>
<dbReference type="AlphaFoldDB" id="D5E5L6"/>
<keyword evidence="5 7" id="KW-0131">Cell cycle</keyword>
<dbReference type="SMART" id="SM00864">
    <property type="entry name" value="Tubulin"/>
    <property type="match status" value="1"/>
</dbReference>
<dbReference type="InterPro" id="IPR020805">
    <property type="entry name" value="Cell_div_FtsZ_CS"/>
</dbReference>
<dbReference type="GO" id="GO:0005874">
    <property type="term" value="C:microtubule"/>
    <property type="evidence" value="ECO:0007669"/>
    <property type="project" value="InterPro"/>
</dbReference>
<gene>
    <name evidence="5 10" type="primary">ftsZ</name>
    <name evidence="10" type="ordered locus">MCRO_0430</name>
</gene>
<reference key="2">
    <citation type="submission" date="2010-03" db="EMBL/GenBank/DDBJ databases">
        <authorList>
            <person name="Ma Z."/>
            <person name="Wang X."/>
            <person name="Liu H."/>
        </authorList>
    </citation>
    <scope>NUCLEOTIDE SEQUENCE</scope>
    <source>
        <strain>MP145</strain>
    </source>
</reference>
<dbReference type="GO" id="GO:0032153">
    <property type="term" value="C:cell division site"/>
    <property type="evidence" value="ECO:0007669"/>
    <property type="project" value="UniProtKB-UniRule"/>
</dbReference>
<reference evidence="11" key="1">
    <citation type="submission" date="2010-03" db="EMBL/GenBank/DDBJ databases">
        <title>The complete genome of Mycoplasma crocodyli MP145.</title>
        <authorList>
            <person name="Glass J.I."/>
            <person name="Durkin A.S."/>
            <person name="Hostetler J."/>
            <person name="Jackson J."/>
            <person name="Johnson J."/>
            <person name="May M.A."/>
            <person name="Paralanov V."/>
            <person name="Radune D."/>
            <person name="Szczypinski B."/>
            <person name="Brown D.R."/>
        </authorList>
    </citation>
    <scope>NUCLEOTIDE SEQUENCE [LARGE SCALE GENOMIC DNA]</scope>
    <source>
        <strain evidence="11">ATCC 51981 / MP145</strain>
    </source>
</reference>
<sequence length="417" mass="45638">MQNLIIETINQPHKEEVEINAAQIVLKVVGVGGAGNNAIQFMNKDAYPNIDFIVANTDAQALANNNCQKKISLGSKENRGLGAGSVPEVGRKRAIESAREIEDHLKGADIVILTAGFGGGTGSGATPVIAQIAKNLGALTIAVVTTPSEYEGRKRNKVAIAELEALKSAVDSYIVVSNEKLEEIYGDFPIEDAYKVSNQNLKNIIIAIHDIIYRTGIINIDYADVRKILDNSGLTVVGLGSASGKDKAIRAVQKAFANNLYTYDVKGASRFLVNIQHDKKVTRKDISLAIKEVYKHLGVDEDDDNIEIISGHESLQEIEDIFKVSIVASGINTGLDTIASKPEAIDKVSTDTIETLQEIENFNNIQEEKTRRDIYSQQATTSEINNYAKFTETTEYNESENNNISTTKRNAMWFETD</sequence>
<dbReference type="HAMAP" id="MF_00909">
    <property type="entry name" value="FtsZ"/>
    <property type="match status" value="1"/>
</dbReference>
<comment type="subunit">
    <text evidence="5">Homodimer. Polymerizes to form a dynamic ring structure in a strictly GTP-dependent manner. Interacts directly with several other division proteins.</text>
</comment>
<dbReference type="RefSeq" id="WP_013054495.1">
    <property type="nucleotide sequence ID" value="NC_014014.1"/>
</dbReference>
<dbReference type="GO" id="GO:0007017">
    <property type="term" value="P:microtubule-based process"/>
    <property type="evidence" value="ECO:0007669"/>
    <property type="project" value="InterPro"/>
</dbReference>
<feature type="domain" description="Tubulin/FtsZ 2-layer sandwich" evidence="9">
    <location>
        <begin position="218"/>
        <end position="340"/>
    </location>
</feature>
<dbReference type="GO" id="GO:0043093">
    <property type="term" value="P:FtsZ-dependent cytokinesis"/>
    <property type="evidence" value="ECO:0007669"/>
    <property type="project" value="UniProtKB-UniRule"/>
</dbReference>
<comment type="similarity">
    <text evidence="1 5 7">Belongs to the FtsZ family.</text>
</comment>
<dbReference type="Pfam" id="PF12327">
    <property type="entry name" value="FtsZ_C"/>
    <property type="match status" value="1"/>
</dbReference>
<keyword evidence="3 5" id="KW-0342">GTP-binding</keyword>
<comment type="subcellular location">
    <subcellularLocation>
        <location evidence="5">Cytoplasm</location>
    </subcellularLocation>
    <text evidence="5">Assembles at midcell at the inner surface of the cytoplasmic membrane.</text>
</comment>
<evidence type="ECO:0000259" key="8">
    <source>
        <dbReference type="SMART" id="SM00864"/>
    </source>
</evidence>
<dbReference type="PRINTS" id="PR00423">
    <property type="entry name" value="CELLDVISFTSZ"/>
</dbReference>
<evidence type="ECO:0000313" key="11">
    <source>
        <dbReference type="Proteomes" id="UP000001845"/>
    </source>
</evidence>
<dbReference type="Proteomes" id="UP000001845">
    <property type="component" value="Chromosome"/>
</dbReference>
<dbReference type="NCBIfam" id="TIGR00065">
    <property type="entry name" value="ftsZ"/>
    <property type="match status" value="1"/>
</dbReference>
<dbReference type="PROSITE" id="PS00227">
    <property type="entry name" value="TUBULIN"/>
    <property type="match status" value="1"/>
</dbReference>
<name>D5E5L6_MYCCM</name>
<proteinExistence type="inferred from homology"/>
<dbReference type="InterPro" id="IPR024757">
    <property type="entry name" value="FtsZ_C"/>
</dbReference>
<comment type="function">
    <text evidence="5 7">Essential cell division protein that forms a contractile ring structure (Z ring) at the future cell division site. The regulation of the ring assembly controls the timing and the location of cell division. One of the functions of the FtsZ ring is to recruit other cell division proteins to the septum to produce a new cell wall between the dividing cells. Binds GTP and shows GTPase activity.</text>
</comment>
<dbReference type="GO" id="GO:0005525">
    <property type="term" value="F:GTP binding"/>
    <property type="evidence" value="ECO:0007669"/>
    <property type="project" value="UniProtKB-UniRule"/>
</dbReference>
<dbReference type="Gene3D" id="3.40.50.1440">
    <property type="entry name" value="Tubulin/FtsZ, GTPase domain"/>
    <property type="match status" value="1"/>
</dbReference>